<accession>A0A9W6V207</accession>
<dbReference type="PANTHER" id="PTHR35848">
    <property type="entry name" value="OXALATE-BINDING PROTEIN"/>
    <property type="match status" value="1"/>
</dbReference>
<dbReference type="RefSeq" id="WP_285736593.1">
    <property type="nucleotide sequence ID" value="NZ_BSSA01000009.1"/>
</dbReference>
<gene>
    <name evidence="3" type="ORF">Kpho02_30720</name>
</gene>
<evidence type="ECO:0000259" key="2">
    <source>
        <dbReference type="Pfam" id="PF07883"/>
    </source>
</evidence>
<reference evidence="3" key="1">
    <citation type="submission" date="2023-02" db="EMBL/GenBank/DDBJ databases">
        <title>Kitasatospora phosalacinea NBRC 14627.</title>
        <authorList>
            <person name="Ichikawa N."/>
            <person name="Sato H."/>
            <person name="Tonouchi N."/>
        </authorList>
    </citation>
    <scope>NUCLEOTIDE SEQUENCE</scope>
    <source>
        <strain evidence="3">NBRC 14627</strain>
    </source>
</reference>
<evidence type="ECO:0000313" key="3">
    <source>
        <dbReference type="EMBL" id="GLW70773.1"/>
    </source>
</evidence>
<evidence type="ECO:0000313" key="4">
    <source>
        <dbReference type="Proteomes" id="UP001165041"/>
    </source>
</evidence>
<dbReference type="AlphaFoldDB" id="A0A9W6V207"/>
<sequence length="125" mass="13321">MNPLLDVDAMTESVYGGDVVRALLYASAENPGSHVVRVAVASAEPGRGGQVHHHPRTDETYFIISGSAQLEFDGALHDLGPSSCVRIPRGTKHRITNTGDETLRYLAFHIADADFGGAVEHVKAG</sequence>
<dbReference type="EMBL" id="BSSA01000009">
    <property type="protein sequence ID" value="GLW70773.1"/>
    <property type="molecule type" value="Genomic_DNA"/>
</dbReference>
<protein>
    <recommendedName>
        <fullName evidence="2">Cupin type-2 domain-containing protein</fullName>
    </recommendedName>
</protein>
<dbReference type="Proteomes" id="UP001165041">
    <property type="component" value="Unassembled WGS sequence"/>
</dbReference>
<evidence type="ECO:0000256" key="1">
    <source>
        <dbReference type="ARBA" id="ARBA00022723"/>
    </source>
</evidence>
<dbReference type="InterPro" id="IPR051610">
    <property type="entry name" value="GPI/OXD"/>
</dbReference>
<dbReference type="InterPro" id="IPR011051">
    <property type="entry name" value="RmlC_Cupin_sf"/>
</dbReference>
<dbReference type="GO" id="GO:0046872">
    <property type="term" value="F:metal ion binding"/>
    <property type="evidence" value="ECO:0007669"/>
    <property type="project" value="UniProtKB-KW"/>
</dbReference>
<dbReference type="PANTHER" id="PTHR35848:SF6">
    <property type="entry name" value="CUPIN TYPE-2 DOMAIN-CONTAINING PROTEIN"/>
    <property type="match status" value="1"/>
</dbReference>
<dbReference type="InterPro" id="IPR014710">
    <property type="entry name" value="RmlC-like_jellyroll"/>
</dbReference>
<dbReference type="Gene3D" id="2.60.120.10">
    <property type="entry name" value="Jelly Rolls"/>
    <property type="match status" value="1"/>
</dbReference>
<dbReference type="SUPFAM" id="SSF51182">
    <property type="entry name" value="RmlC-like cupins"/>
    <property type="match status" value="1"/>
</dbReference>
<proteinExistence type="predicted"/>
<dbReference type="InterPro" id="IPR013096">
    <property type="entry name" value="Cupin_2"/>
</dbReference>
<name>A0A9W6V207_9ACTN</name>
<dbReference type="Pfam" id="PF07883">
    <property type="entry name" value="Cupin_2"/>
    <property type="match status" value="1"/>
</dbReference>
<organism evidence="3 4">
    <name type="scientific">Kitasatospora phosalacinea</name>
    <dbReference type="NCBI Taxonomy" id="2065"/>
    <lineage>
        <taxon>Bacteria</taxon>
        <taxon>Bacillati</taxon>
        <taxon>Actinomycetota</taxon>
        <taxon>Actinomycetes</taxon>
        <taxon>Kitasatosporales</taxon>
        <taxon>Streptomycetaceae</taxon>
        <taxon>Kitasatospora</taxon>
    </lineage>
</organism>
<feature type="domain" description="Cupin type-2" evidence="2">
    <location>
        <begin position="43"/>
        <end position="107"/>
    </location>
</feature>
<comment type="caution">
    <text evidence="3">The sequence shown here is derived from an EMBL/GenBank/DDBJ whole genome shotgun (WGS) entry which is preliminary data.</text>
</comment>
<keyword evidence="1" id="KW-0479">Metal-binding</keyword>